<keyword evidence="4 5" id="KW-0378">Hydrolase</keyword>
<dbReference type="PANTHER" id="PTHR33317:SF4">
    <property type="entry name" value="POLYNUCLEOTIDYL TRANSFERASE, RIBONUCLEASE H-LIKE SUPERFAMILY PROTEIN"/>
    <property type="match status" value="1"/>
</dbReference>
<dbReference type="Gene3D" id="3.30.420.140">
    <property type="entry name" value="YqgF/RNase H-like domain"/>
    <property type="match status" value="1"/>
</dbReference>
<dbReference type="EC" id="3.1.-.-" evidence="5"/>
<dbReference type="InterPro" id="IPR006641">
    <property type="entry name" value="YqgF/RNaseH-like_dom"/>
</dbReference>
<dbReference type="AlphaFoldDB" id="A0A1Y6EUK2"/>
<comment type="similarity">
    <text evidence="5">Belongs to the YqgF HJR family.</text>
</comment>
<dbReference type="InterPro" id="IPR037027">
    <property type="entry name" value="YqgF/RNaseH-like_dom_sf"/>
</dbReference>
<dbReference type="GO" id="GO:0016788">
    <property type="term" value="F:hydrolase activity, acting on ester bonds"/>
    <property type="evidence" value="ECO:0007669"/>
    <property type="project" value="UniProtKB-UniRule"/>
</dbReference>
<comment type="subcellular location">
    <subcellularLocation>
        <location evidence="5">Cytoplasm</location>
    </subcellularLocation>
</comment>
<dbReference type="SUPFAM" id="SSF53098">
    <property type="entry name" value="Ribonuclease H-like"/>
    <property type="match status" value="1"/>
</dbReference>
<name>A0A1Y6EUK2_9HYPH</name>
<proteinExistence type="inferred from homology"/>
<evidence type="ECO:0000256" key="5">
    <source>
        <dbReference type="HAMAP-Rule" id="MF_00651"/>
    </source>
</evidence>
<comment type="function">
    <text evidence="5">Could be a nuclease involved in processing of the 5'-end of pre-16S rRNA.</text>
</comment>
<dbReference type="Proteomes" id="UP000194474">
    <property type="component" value="Unassembled WGS sequence"/>
</dbReference>
<accession>A0A1Y6EUK2</accession>
<gene>
    <name evidence="7" type="ORF">SAMN06295905_1091</name>
</gene>
<dbReference type="GO" id="GO:0005829">
    <property type="term" value="C:cytosol"/>
    <property type="evidence" value="ECO:0007669"/>
    <property type="project" value="TreeGrafter"/>
</dbReference>
<sequence>MENDPLSIIPSSGKILGLDLGTKTIGVAISDGMRYSATPLETIKRSKFTQDAERIMELVVQNQVVAILLGLPLNMDGTEGPRVQSTRAFARNLAPKVNLPIAFWDERLSTSAVTRMMIEADLRRDRRAEVVDKLAASYILQGALDRLRNR</sequence>
<evidence type="ECO:0000256" key="1">
    <source>
        <dbReference type="ARBA" id="ARBA00022490"/>
    </source>
</evidence>
<evidence type="ECO:0000256" key="3">
    <source>
        <dbReference type="ARBA" id="ARBA00022722"/>
    </source>
</evidence>
<evidence type="ECO:0000256" key="4">
    <source>
        <dbReference type="ARBA" id="ARBA00022801"/>
    </source>
</evidence>
<evidence type="ECO:0000313" key="7">
    <source>
        <dbReference type="EMBL" id="SMQ64911.1"/>
    </source>
</evidence>
<protein>
    <recommendedName>
        <fullName evidence="5">Putative pre-16S rRNA nuclease</fullName>
        <ecNumber evidence="5">3.1.-.-</ecNumber>
    </recommendedName>
</protein>
<keyword evidence="8" id="KW-1185">Reference proteome</keyword>
<evidence type="ECO:0000256" key="2">
    <source>
        <dbReference type="ARBA" id="ARBA00022517"/>
    </source>
</evidence>
<dbReference type="Pfam" id="PF03652">
    <property type="entry name" value="RuvX"/>
    <property type="match status" value="1"/>
</dbReference>
<dbReference type="CDD" id="cd16964">
    <property type="entry name" value="YqgF"/>
    <property type="match status" value="1"/>
</dbReference>
<keyword evidence="1 5" id="KW-0963">Cytoplasm</keyword>
<dbReference type="RefSeq" id="WP_244557433.1">
    <property type="nucleotide sequence ID" value="NZ_FXWK01000001.1"/>
</dbReference>
<dbReference type="PANTHER" id="PTHR33317">
    <property type="entry name" value="POLYNUCLEOTIDYL TRANSFERASE, RIBONUCLEASE H-LIKE SUPERFAMILY PROTEIN"/>
    <property type="match status" value="1"/>
</dbReference>
<reference evidence="8" key="1">
    <citation type="submission" date="2017-04" db="EMBL/GenBank/DDBJ databases">
        <authorList>
            <person name="Varghese N."/>
            <person name="Submissions S."/>
        </authorList>
    </citation>
    <scope>NUCLEOTIDE SEQUENCE [LARGE SCALE GENOMIC DNA]</scope>
</reference>
<dbReference type="GO" id="GO:0004518">
    <property type="term" value="F:nuclease activity"/>
    <property type="evidence" value="ECO:0007669"/>
    <property type="project" value="UniProtKB-KW"/>
</dbReference>
<dbReference type="GO" id="GO:0000967">
    <property type="term" value="P:rRNA 5'-end processing"/>
    <property type="evidence" value="ECO:0007669"/>
    <property type="project" value="UniProtKB-UniRule"/>
</dbReference>
<evidence type="ECO:0000313" key="8">
    <source>
        <dbReference type="Proteomes" id="UP000194474"/>
    </source>
</evidence>
<dbReference type="HAMAP" id="MF_00651">
    <property type="entry name" value="Nuclease_YqgF"/>
    <property type="match status" value="1"/>
</dbReference>
<organism evidence="7 8">
    <name type="scientific">Devosia lucknowensis</name>
    <dbReference type="NCBI Taxonomy" id="1096929"/>
    <lineage>
        <taxon>Bacteria</taxon>
        <taxon>Pseudomonadati</taxon>
        <taxon>Pseudomonadota</taxon>
        <taxon>Alphaproteobacteria</taxon>
        <taxon>Hyphomicrobiales</taxon>
        <taxon>Devosiaceae</taxon>
        <taxon>Devosia</taxon>
    </lineage>
</organism>
<dbReference type="NCBIfam" id="TIGR00250">
    <property type="entry name" value="RNAse_H_YqgF"/>
    <property type="match status" value="1"/>
</dbReference>
<dbReference type="SMART" id="SM00732">
    <property type="entry name" value="YqgFc"/>
    <property type="match status" value="1"/>
</dbReference>
<keyword evidence="3 5" id="KW-0540">Nuclease</keyword>
<dbReference type="InterPro" id="IPR012337">
    <property type="entry name" value="RNaseH-like_sf"/>
</dbReference>
<dbReference type="EMBL" id="FXWK01000001">
    <property type="protein sequence ID" value="SMQ64911.1"/>
    <property type="molecule type" value="Genomic_DNA"/>
</dbReference>
<evidence type="ECO:0000259" key="6">
    <source>
        <dbReference type="SMART" id="SM00732"/>
    </source>
</evidence>
<dbReference type="InterPro" id="IPR005227">
    <property type="entry name" value="YqgF"/>
</dbReference>
<feature type="domain" description="YqgF/RNase H-like" evidence="6">
    <location>
        <begin position="13"/>
        <end position="113"/>
    </location>
</feature>
<keyword evidence="2 5" id="KW-0690">Ribosome biogenesis</keyword>